<keyword evidence="4" id="KW-1185">Reference proteome</keyword>
<gene>
    <name evidence="3" type="ORF">SAMN02745220_04734</name>
</gene>
<evidence type="ECO:0000259" key="2">
    <source>
        <dbReference type="Pfam" id="PF00582"/>
    </source>
</evidence>
<name>A0A1M7YJG4_9BACT</name>
<dbReference type="PRINTS" id="PR01438">
    <property type="entry name" value="UNVRSLSTRESS"/>
</dbReference>
<evidence type="ECO:0000313" key="3">
    <source>
        <dbReference type="EMBL" id="SHO52762.1"/>
    </source>
</evidence>
<accession>A0A1M7YJG4</accession>
<organism evidence="3 4">
    <name type="scientific">Desulfopila aestuarii DSM 18488</name>
    <dbReference type="NCBI Taxonomy" id="1121416"/>
    <lineage>
        <taxon>Bacteria</taxon>
        <taxon>Pseudomonadati</taxon>
        <taxon>Thermodesulfobacteriota</taxon>
        <taxon>Desulfobulbia</taxon>
        <taxon>Desulfobulbales</taxon>
        <taxon>Desulfocapsaceae</taxon>
        <taxon>Desulfopila</taxon>
    </lineage>
</organism>
<reference evidence="3 4" key="1">
    <citation type="submission" date="2016-12" db="EMBL/GenBank/DDBJ databases">
        <authorList>
            <person name="Song W.-J."/>
            <person name="Kurnit D.M."/>
        </authorList>
    </citation>
    <scope>NUCLEOTIDE SEQUENCE [LARGE SCALE GENOMIC DNA]</scope>
    <source>
        <strain evidence="3 4">DSM 18488</strain>
    </source>
</reference>
<dbReference type="SUPFAM" id="SSF52402">
    <property type="entry name" value="Adenine nucleotide alpha hydrolases-like"/>
    <property type="match status" value="1"/>
</dbReference>
<dbReference type="CDD" id="cd00293">
    <property type="entry name" value="USP-like"/>
    <property type="match status" value="1"/>
</dbReference>
<evidence type="ECO:0000256" key="1">
    <source>
        <dbReference type="ARBA" id="ARBA00008791"/>
    </source>
</evidence>
<proteinExistence type="inferred from homology"/>
<dbReference type="EMBL" id="FRFE01000040">
    <property type="protein sequence ID" value="SHO52762.1"/>
    <property type="molecule type" value="Genomic_DNA"/>
</dbReference>
<dbReference type="Gene3D" id="3.40.50.620">
    <property type="entry name" value="HUPs"/>
    <property type="match status" value="1"/>
</dbReference>
<dbReference type="Proteomes" id="UP000184603">
    <property type="component" value="Unassembled WGS sequence"/>
</dbReference>
<protein>
    <submittedName>
        <fullName evidence="3">Universal stress protein family protein</fullName>
    </submittedName>
</protein>
<sequence length="64" mass="6906">MSSPLLKGIINAARECRKYHIIVVAGDIFSEILTHAESQKADMIIVGTHGQQTQGEIVLGSISE</sequence>
<dbReference type="InterPro" id="IPR014729">
    <property type="entry name" value="Rossmann-like_a/b/a_fold"/>
</dbReference>
<dbReference type="InterPro" id="IPR006015">
    <property type="entry name" value="Universal_stress_UspA"/>
</dbReference>
<comment type="similarity">
    <text evidence="1">Belongs to the universal stress protein A family.</text>
</comment>
<dbReference type="InterPro" id="IPR006016">
    <property type="entry name" value="UspA"/>
</dbReference>
<dbReference type="OrthoDB" id="9777884at2"/>
<evidence type="ECO:0000313" key="4">
    <source>
        <dbReference type="Proteomes" id="UP000184603"/>
    </source>
</evidence>
<dbReference type="AlphaFoldDB" id="A0A1M7YJG4"/>
<dbReference type="RefSeq" id="WP_084554472.1">
    <property type="nucleotide sequence ID" value="NZ_FRFE01000040.1"/>
</dbReference>
<dbReference type="Pfam" id="PF00582">
    <property type="entry name" value="Usp"/>
    <property type="match status" value="1"/>
</dbReference>
<feature type="domain" description="UspA" evidence="2">
    <location>
        <begin position="17"/>
        <end position="64"/>
    </location>
</feature>